<dbReference type="AlphaFoldDB" id="A0A1G5SBU3"/>
<reference evidence="13 14" key="1">
    <citation type="submission" date="2016-10" db="EMBL/GenBank/DDBJ databases">
        <authorList>
            <person name="de Groot N.N."/>
        </authorList>
    </citation>
    <scope>NUCLEOTIDE SEQUENCE [LARGE SCALE GENOMIC DNA]</scope>
    <source>
        <strain evidence="13">1</strain>
    </source>
</reference>
<dbReference type="SUPFAM" id="SSF54523">
    <property type="entry name" value="Pili subunits"/>
    <property type="match status" value="1"/>
</dbReference>
<dbReference type="Gene3D" id="3.55.40.10">
    <property type="entry name" value="minor pseudopilin epsh domain"/>
    <property type="match status" value="1"/>
</dbReference>
<keyword evidence="8" id="KW-0472">Membrane</keyword>
<protein>
    <recommendedName>
        <fullName evidence="2">Type II secretion system protein H</fullName>
    </recommendedName>
    <alternativeName>
        <fullName evidence="10">General secretion pathway protein H</fullName>
    </alternativeName>
</protein>
<evidence type="ECO:0000256" key="6">
    <source>
        <dbReference type="ARBA" id="ARBA00022692"/>
    </source>
</evidence>
<dbReference type="InterPro" id="IPR022346">
    <property type="entry name" value="T2SS_GspH"/>
</dbReference>
<evidence type="ECO:0000313" key="14">
    <source>
        <dbReference type="Proteomes" id="UP000198729"/>
    </source>
</evidence>
<evidence type="ECO:0000256" key="2">
    <source>
        <dbReference type="ARBA" id="ARBA00021549"/>
    </source>
</evidence>
<proteinExistence type="inferred from homology"/>
<organism evidence="13 14">
    <name type="scientific">Nitrosomonas mobilis</name>
    <dbReference type="NCBI Taxonomy" id="51642"/>
    <lineage>
        <taxon>Bacteria</taxon>
        <taxon>Pseudomonadati</taxon>
        <taxon>Pseudomonadota</taxon>
        <taxon>Betaproteobacteria</taxon>
        <taxon>Nitrosomonadales</taxon>
        <taxon>Nitrosomonadaceae</taxon>
        <taxon>Nitrosomonas</taxon>
    </lineage>
</organism>
<evidence type="ECO:0000256" key="3">
    <source>
        <dbReference type="ARBA" id="ARBA00022475"/>
    </source>
</evidence>
<evidence type="ECO:0000256" key="5">
    <source>
        <dbReference type="ARBA" id="ARBA00022519"/>
    </source>
</evidence>
<name>A0A1G5SBU3_9PROT</name>
<evidence type="ECO:0000256" key="10">
    <source>
        <dbReference type="ARBA" id="ARBA00030775"/>
    </source>
</evidence>
<evidence type="ECO:0000256" key="4">
    <source>
        <dbReference type="ARBA" id="ARBA00022481"/>
    </source>
</evidence>
<evidence type="ECO:0000256" key="1">
    <source>
        <dbReference type="ARBA" id="ARBA00004377"/>
    </source>
</evidence>
<evidence type="ECO:0000256" key="9">
    <source>
        <dbReference type="ARBA" id="ARBA00025772"/>
    </source>
</evidence>
<keyword evidence="14" id="KW-1185">Reference proteome</keyword>
<keyword evidence="3" id="KW-1003">Cell membrane</keyword>
<feature type="signal peptide" evidence="11">
    <location>
        <begin position="1"/>
        <end position="23"/>
    </location>
</feature>
<comment type="subcellular location">
    <subcellularLocation>
        <location evidence="1">Cell inner membrane</location>
        <topology evidence="1">Single-pass membrane protein</topology>
    </subcellularLocation>
</comment>
<dbReference type="EMBL" id="FMWO01000030">
    <property type="protein sequence ID" value="SCZ84673.1"/>
    <property type="molecule type" value="Genomic_DNA"/>
</dbReference>
<dbReference type="GO" id="GO:0015628">
    <property type="term" value="P:protein secretion by the type II secretion system"/>
    <property type="evidence" value="ECO:0007669"/>
    <property type="project" value="InterPro"/>
</dbReference>
<evidence type="ECO:0000256" key="7">
    <source>
        <dbReference type="ARBA" id="ARBA00022989"/>
    </source>
</evidence>
<gene>
    <name evidence="13" type="ORF">NSMM_240057</name>
</gene>
<comment type="similarity">
    <text evidence="9">Belongs to the GSP H family.</text>
</comment>
<keyword evidence="4" id="KW-0488">Methylation</keyword>
<dbReference type="STRING" id="51642.NSMM_240057"/>
<feature type="chain" id="PRO_5011568424" description="Type II secretion system protein H" evidence="11">
    <location>
        <begin position="24"/>
        <end position="163"/>
    </location>
</feature>
<dbReference type="Proteomes" id="UP000198729">
    <property type="component" value="Unassembled WGS sequence"/>
</dbReference>
<evidence type="ECO:0000259" key="12">
    <source>
        <dbReference type="Pfam" id="PF12019"/>
    </source>
</evidence>
<feature type="domain" description="General secretion pathway GspH" evidence="12">
    <location>
        <begin position="34"/>
        <end position="153"/>
    </location>
</feature>
<keyword evidence="11" id="KW-0732">Signal</keyword>
<evidence type="ECO:0000313" key="13">
    <source>
        <dbReference type="EMBL" id="SCZ84673.1"/>
    </source>
</evidence>
<dbReference type="GO" id="GO:0005886">
    <property type="term" value="C:plasma membrane"/>
    <property type="evidence" value="ECO:0007669"/>
    <property type="project" value="UniProtKB-SubCell"/>
</dbReference>
<evidence type="ECO:0000256" key="11">
    <source>
        <dbReference type="SAM" id="SignalP"/>
    </source>
</evidence>
<dbReference type="InterPro" id="IPR045584">
    <property type="entry name" value="Pilin-like"/>
</dbReference>
<keyword evidence="7" id="KW-1133">Transmembrane helix</keyword>
<dbReference type="Pfam" id="PF12019">
    <property type="entry name" value="GspH"/>
    <property type="match status" value="1"/>
</dbReference>
<dbReference type="GO" id="GO:0015627">
    <property type="term" value="C:type II protein secretion system complex"/>
    <property type="evidence" value="ECO:0007669"/>
    <property type="project" value="InterPro"/>
</dbReference>
<accession>A0A1G5SBU3</accession>
<sequence>MLELMITLSISAILATVAVPAYQSTMTQSRLTAQANELVTSLNYARSEAVKRGTRVTICTSNNGATCTSGSGWQNGWLILSDGGVTGSVDGADEVLRVFPALSGSTLGNSGNFSNWLSYQSNGRSQGSGGLSNGTFNLCNHNQGRTITLNNAGRPSVKKVPTC</sequence>
<evidence type="ECO:0000256" key="8">
    <source>
        <dbReference type="ARBA" id="ARBA00023136"/>
    </source>
</evidence>
<keyword evidence="6" id="KW-0812">Transmembrane</keyword>
<keyword evidence="5" id="KW-0997">Cell inner membrane</keyword>